<feature type="region of interest" description="Disordered" evidence="4">
    <location>
        <begin position="333"/>
        <end position="404"/>
    </location>
</feature>
<feature type="region of interest" description="Disordered" evidence="4">
    <location>
        <begin position="547"/>
        <end position="566"/>
    </location>
</feature>
<dbReference type="GO" id="GO:0080008">
    <property type="term" value="C:Cul4-RING E3 ubiquitin ligase complex"/>
    <property type="evidence" value="ECO:0007669"/>
    <property type="project" value="TreeGrafter"/>
</dbReference>
<dbReference type="GO" id="GO:0005737">
    <property type="term" value="C:cytoplasm"/>
    <property type="evidence" value="ECO:0007669"/>
    <property type="project" value="TreeGrafter"/>
</dbReference>
<comment type="caution">
    <text evidence="5">The sequence shown here is derived from an EMBL/GenBank/DDBJ whole genome shotgun (WGS) entry which is preliminary data.</text>
</comment>
<evidence type="ECO:0000256" key="3">
    <source>
        <dbReference type="PROSITE-ProRule" id="PRU00221"/>
    </source>
</evidence>
<feature type="repeat" description="WD" evidence="3">
    <location>
        <begin position="53"/>
        <end position="87"/>
    </location>
</feature>
<dbReference type="PANTHER" id="PTHR15574:SF40">
    <property type="entry name" value="WD AND TETRATRICOPEPTIDE REPEATS PROTEIN 1"/>
    <property type="match status" value="1"/>
</dbReference>
<dbReference type="STRING" id="71717.A0A4Y7TP30"/>
<dbReference type="OrthoDB" id="2414538at2759"/>
<evidence type="ECO:0000313" key="5">
    <source>
        <dbReference type="EMBL" id="TEB35668.1"/>
    </source>
</evidence>
<keyword evidence="6" id="KW-1185">Reference proteome</keyword>
<dbReference type="Gene3D" id="2.130.10.10">
    <property type="entry name" value="YVTN repeat-like/Quinoprotein amine dehydrogenase"/>
    <property type="match status" value="2"/>
</dbReference>
<organism evidence="5 6">
    <name type="scientific">Coprinellus micaceus</name>
    <name type="common">Glistening ink-cap mushroom</name>
    <name type="synonym">Coprinus micaceus</name>
    <dbReference type="NCBI Taxonomy" id="71717"/>
    <lineage>
        <taxon>Eukaryota</taxon>
        <taxon>Fungi</taxon>
        <taxon>Dikarya</taxon>
        <taxon>Basidiomycota</taxon>
        <taxon>Agaricomycotina</taxon>
        <taxon>Agaricomycetes</taxon>
        <taxon>Agaricomycetidae</taxon>
        <taxon>Agaricales</taxon>
        <taxon>Agaricineae</taxon>
        <taxon>Psathyrellaceae</taxon>
        <taxon>Coprinellus</taxon>
    </lineage>
</organism>
<dbReference type="PROSITE" id="PS50294">
    <property type="entry name" value="WD_REPEATS_REGION"/>
    <property type="match status" value="1"/>
</dbReference>
<name>A0A4Y7TP30_COPMI</name>
<evidence type="ECO:0000256" key="2">
    <source>
        <dbReference type="ARBA" id="ARBA00022737"/>
    </source>
</evidence>
<dbReference type="SUPFAM" id="SSF50978">
    <property type="entry name" value="WD40 repeat-like"/>
    <property type="match status" value="1"/>
</dbReference>
<accession>A0A4Y7TP30</accession>
<sequence length="566" mass="63553">MAGTSFANRPPGLFWLDYLKTPTPSDERIRRRNLSKTLARTLDRTAVLGNDDDYGHQGCVNAVSWAEDGNLLLTAGDDTTVRLWRMDPASDSSGSDYPFVCRSVIQTGHRANIFNCDMLPYSNKIVTCAGDRQIRVFDATIALDVRDGLETEFSARELSGRVIRCHKHRVKKIVTEESPDLFLSLSEDGTVRQHDLRVKHRCTEGECPSPLVEMRDSDGDFVELSNMSLSRMTPYQFVVVGESPCGYLFDRRQLKRVMEYEWGTVPRAGEGVTTCVRRFGRPPQVPTNERSRQLDHISGCRMSNTNGHEVILSYLKDKIYLFSTLDDPIMNDNMSKTEKPIVAPNPKPVPRKTRKESSRSIDEPMLAEGHSEDEEEGEPDLVGEDSSDDDEEDEEEELEAFFNERSSPNEWLYPGVPIVHPRRSYSGHRSRDTIKDVNFLGPYDEYVVSGSDDGNWFVWHKDTGKVHGIYEGDDSVVNVVEGHPHLPLVAVSGIDHTVKLFSTAPRGESGSSRMHKAHEIIEGNERYKPVLRIPLASLLMQHIMRTDSEGGEGQGEDGAPPGCPTQ</sequence>
<dbReference type="SMART" id="SM00320">
    <property type="entry name" value="WD40"/>
    <property type="match status" value="5"/>
</dbReference>
<dbReference type="PROSITE" id="PS50082">
    <property type="entry name" value="WD_REPEATS_2"/>
    <property type="match status" value="1"/>
</dbReference>
<keyword evidence="1 3" id="KW-0853">WD repeat</keyword>
<dbReference type="PANTHER" id="PTHR15574">
    <property type="entry name" value="WD REPEAT DOMAIN-CONTAINING FAMILY"/>
    <property type="match status" value="1"/>
</dbReference>
<dbReference type="Proteomes" id="UP000298030">
    <property type="component" value="Unassembled WGS sequence"/>
</dbReference>
<protein>
    <submittedName>
        <fullName evidence="5">WD40 repeat-like protein</fullName>
    </submittedName>
</protein>
<gene>
    <name evidence="5" type="ORF">FA13DRAFT_1728512</name>
</gene>
<dbReference type="Pfam" id="PF00400">
    <property type="entry name" value="WD40"/>
    <property type="match status" value="3"/>
</dbReference>
<dbReference type="EMBL" id="QPFP01000007">
    <property type="protein sequence ID" value="TEB35668.1"/>
    <property type="molecule type" value="Genomic_DNA"/>
</dbReference>
<dbReference type="InterPro" id="IPR045151">
    <property type="entry name" value="DCAF8"/>
</dbReference>
<dbReference type="AlphaFoldDB" id="A0A4Y7TP30"/>
<proteinExistence type="predicted"/>
<keyword evidence="2" id="KW-0677">Repeat</keyword>
<evidence type="ECO:0000313" key="6">
    <source>
        <dbReference type="Proteomes" id="UP000298030"/>
    </source>
</evidence>
<dbReference type="InterPro" id="IPR001680">
    <property type="entry name" value="WD40_rpt"/>
</dbReference>
<dbReference type="InterPro" id="IPR036322">
    <property type="entry name" value="WD40_repeat_dom_sf"/>
</dbReference>
<reference evidence="5 6" key="1">
    <citation type="journal article" date="2019" name="Nat. Ecol. Evol.">
        <title>Megaphylogeny resolves global patterns of mushroom evolution.</title>
        <authorList>
            <person name="Varga T."/>
            <person name="Krizsan K."/>
            <person name="Foldi C."/>
            <person name="Dima B."/>
            <person name="Sanchez-Garcia M."/>
            <person name="Sanchez-Ramirez S."/>
            <person name="Szollosi G.J."/>
            <person name="Szarkandi J.G."/>
            <person name="Papp V."/>
            <person name="Albert L."/>
            <person name="Andreopoulos W."/>
            <person name="Angelini C."/>
            <person name="Antonin V."/>
            <person name="Barry K.W."/>
            <person name="Bougher N.L."/>
            <person name="Buchanan P."/>
            <person name="Buyck B."/>
            <person name="Bense V."/>
            <person name="Catcheside P."/>
            <person name="Chovatia M."/>
            <person name="Cooper J."/>
            <person name="Damon W."/>
            <person name="Desjardin D."/>
            <person name="Finy P."/>
            <person name="Geml J."/>
            <person name="Haridas S."/>
            <person name="Hughes K."/>
            <person name="Justo A."/>
            <person name="Karasinski D."/>
            <person name="Kautmanova I."/>
            <person name="Kiss B."/>
            <person name="Kocsube S."/>
            <person name="Kotiranta H."/>
            <person name="LaButti K.M."/>
            <person name="Lechner B.E."/>
            <person name="Liimatainen K."/>
            <person name="Lipzen A."/>
            <person name="Lukacs Z."/>
            <person name="Mihaltcheva S."/>
            <person name="Morgado L.N."/>
            <person name="Niskanen T."/>
            <person name="Noordeloos M.E."/>
            <person name="Ohm R.A."/>
            <person name="Ortiz-Santana B."/>
            <person name="Ovrebo C."/>
            <person name="Racz N."/>
            <person name="Riley R."/>
            <person name="Savchenko A."/>
            <person name="Shiryaev A."/>
            <person name="Soop K."/>
            <person name="Spirin V."/>
            <person name="Szebenyi C."/>
            <person name="Tomsovsky M."/>
            <person name="Tulloss R.E."/>
            <person name="Uehling J."/>
            <person name="Grigoriev I.V."/>
            <person name="Vagvolgyi C."/>
            <person name="Papp T."/>
            <person name="Martin F.M."/>
            <person name="Miettinen O."/>
            <person name="Hibbett D.S."/>
            <person name="Nagy L.G."/>
        </authorList>
    </citation>
    <scope>NUCLEOTIDE SEQUENCE [LARGE SCALE GENOMIC DNA]</scope>
    <source>
        <strain evidence="5 6">FP101781</strain>
    </source>
</reference>
<feature type="compositionally biased region" description="Acidic residues" evidence="4">
    <location>
        <begin position="371"/>
        <end position="399"/>
    </location>
</feature>
<evidence type="ECO:0000256" key="4">
    <source>
        <dbReference type="SAM" id="MobiDB-lite"/>
    </source>
</evidence>
<dbReference type="InterPro" id="IPR015943">
    <property type="entry name" value="WD40/YVTN_repeat-like_dom_sf"/>
</dbReference>
<dbReference type="GO" id="GO:0045717">
    <property type="term" value="P:negative regulation of fatty acid biosynthetic process"/>
    <property type="evidence" value="ECO:0007669"/>
    <property type="project" value="TreeGrafter"/>
</dbReference>
<evidence type="ECO:0000256" key="1">
    <source>
        <dbReference type="ARBA" id="ARBA00022574"/>
    </source>
</evidence>